<dbReference type="Proteomes" id="UP000251889">
    <property type="component" value="Unassembled WGS sequence"/>
</dbReference>
<dbReference type="InterPro" id="IPR050498">
    <property type="entry name" value="Ycf3"/>
</dbReference>
<evidence type="ECO:0000256" key="3">
    <source>
        <dbReference type="PROSITE-ProRule" id="PRU00339"/>
    </source>
</evidence>
<accession>A0A364YCK2</accession>
<keyword evidence="5" id="KW-1185">Reference proteome</keyword>
<dbReference type="PROSITE" id="PS50005">
    <property type="entry name" value="TPR"/>
    <property type="match status" value="2"/>
</dbReference>
<dbReference type="InterPro" id="IPR011990">
    <property type="entry name" value="TPR-like_helical_dom_sf"/>
</dbReference>
<dbReference type="Pfam" id="PF13181">
    <property type="entry name" value="TPR_8"/>
    <property type="match status" value="1"/>
</dbReference>
<dbReference type="InterPro" id="IPR019734">
    <property type="entry name" value="TPR_rpt"/>
</dbReference>
<gene>
    <name evidence="4" type="ORF">DQQ10_04855</name>
</gene>
<dbReference type="SUPFAM" id="SSF48452">
    <property type="entry name" value="TPR-like"/>
    <property type="match status" value="4"/>
</dbReference>
<dbReference type="PANTHER" id="PTHR44858">
    <property type="entry name" value="TETRATRICOPEPTIDE REPEAT PROTEIN 6"/>
    <property type="match status" value="1"/>
</dbReference>
<dbReference type="EMBL" id="QMFY01000001">
    <property type="protein sequence ID" value="RAW03418.1"/>
    <property type="molecule type" value="Genomic_DNA"/>
</dbReference>
<evidence type="ECO:0000313" key="4">
    <source>
        <dbReference type="EMBL" id="RAW03418.1"/>
    </source>
</evidence>
<sequence length="657" mass="75904">MYQYLNSRVSVILIMALLIHFVSSGQMVSERFRAQIDPTKYPVIKFEWSLPGNIQVIMNEGLTNIDVEKYDQAVINFTQVLKEKPDFWPALYYRGVAYRIAGDHEKAKADFIACVLKENALVAGHYLLAETYYQLHALSEAEATYRKVIKMESSHALALYGLANVNLARYDFSDAERYYEKSTAVDPAFAQGYIMQGVLKIRSNGKKNTAALQLLDRGLAIDSLISEGLFWRGMIYLDRRDYVRCLRDWNNLVRAHPNDPYYLIFRSFLHIELKDFDRAFNDIKKAVLMHKLDVNAYKASETALDKQIELQNAAAYVARFSYGLNEHALISFKKGFCYFVAGNSAQSNYFLKLAENTEPSATIFYMRAVNYDHSSKHDSAHIYYDKALALDNEIIDAHKKRAIYRYQLGDWKGAYADLDQMLRLEPSMHVTYRIRGYIRAHQKDYVEAINDLTTFLKVDSVDADAWKTRGYCRGEINDVAGKLADYRQSLRLNPSDEPILNELAEQYAATSDTTNLISFHNEFKDTYSNSPAFKYLLIDYFINAKSWKRASLEVEKNRLLESEEGKDDTNRKRVFSILARYNGLIELGQQHYDQAVKNFTLALTIYEFNHEARFLRGKTYLAMGDRKQAIEDFQFLTGVYYPEAAAMLKEARKRPKK</sequence>
<feature type="repeat" description="TPR" evidence="3">
    <location>
        <begin position="156"/>
        <end position="189"/>
    </location>
</feature>
<feature type="repeat" description="TPR" evidence="3">
    <location>
        <begin position="54"/>
        <end position="87"/>
    </location>
</feature>
<organism evidence="4 5">
    <name type="scientific">Pseudochryseolinea flava</name>
    <dbReference type="NCBI Taxonomy" id="2059302"/>
    <lineage>
        <taxon>Bacteria</taxon>
        <taxon>Pseudomonadati</taxon>
        <taxon>Bacteroidota</taxon>
        <taxon>Cytophagia</taxon>
        <taxon>Cytophagales</taxon>
        <taxon>Fulvivirgaceae</taxon>
        <taxon>Pseudochryseolinea</taxon>
    </lineage>
</organism>
<protein>
    <recommendedName>
        <fullName evidence="6">Tetratricopeptide repeat protein</fullName>
    </recommendedName>
</protein>
<dbReference type="OrthoDB" id="9785181at2"/>
<evidence type="ECO:0000256" key="1">
    <source>
        <dbReference type="ARBA" id="ARBA00022737"/>
    </source>
</evidence>
<dbReference type="SMART" id="SM00028">
    <property type="entry name" value="TPR"/>
    <property type="match status" value="12"/>
</dbReference>
<dbReference type="Pfam" id="PF13432">
    <property type="entry name" value="TPR_16"/>
    <property type="match status" value="2"/>
</dbReference>
<reference evidence="4 5" key="1">
    <citation type="submission" date="2018-06" db="EMBL/GenBank/DDBJ databases">
        <title>Chryseolinea flavus sp. nov., a member of the phylum Bacteroidetes isolated from soil.</title>
        <authorList>
            <person name="Li Y."/>
            <person name="Wang J."/>
        </authorList>
    </citation>
    <scope>NUCLEOTIDE SEQUENCE [LARGE SCALE GENOMIC DNA]</scope>
    <source>
        <strain evidence="4 5">SDU1-6</strain>
    </source>
</reference>
<proteinExistence type="predicted"/>
<evidence type="ECO:0000256" key="2">
    <source>
        <dbReference type="ARBA" id="ARBA00022803"/>
    </source>
</evidence>
<evidence type="ECO:0000313" key="5">
    <source>
        <dbReference type="Proteomes" id="UP000251889"/>
    </source>
</evidence>
<dbReference type="Gene3D" id="1.25.40.10">
    <property type="entry name" value="Tetratricopeptide repeat domain"/>
    <property type="match status" value="5"/>
</dbReference>
<evidence type="ECO:0008006" key="6">
    <source>
        <dbReference type="Google" id="ProtNLM"/>
    </source>
</evidence>
<name>A0A364YCK2_9BACT</name>
<dbReference type="PANTHER" id="PTHR44858:SF1">
    <property type="entry name" value="UDP-N-ACETYLGLUCOSAMINE--PEPTIDE N-ACETYLGLUCOSAMINYLTRANSFERASE SPINDLY-RELATED"/>
    <property type="match status" value="1"/>
</dbReference>
<comment type="caution">
    <text evidence="4">The sequence shown here is derived from an EMBL/GenBank/DDBJ whole genome shotgun (WGS) entry which is preliminary data.</text>
</comment>
<keyword evidence="1" id="KW-0677">Repeat</keyword>
<keyword evidence="2 3" id="KW-0802">TPR repeat</keyword>
<dbReference type="AlphaFoldDB" id="A0A364YCK2"/>